<comment type="cofactor">
    <cofactor evidence="1">
        <name>Mg(2+)</name>
        <dbReference type="ChEBI" id="CHEBI:18420"/>
    </cofactor>
</comment>
<keyword evidence="6" id="KW-0560">Oxidoreductase</keyword>
<evidence type="ECO:0000256" key="6">
    <source>
        <dbReference type="ARBA" id="ARBA00023002"/>
    </source>
</evidence>
<sequence>MSTNSFCTYETAWCPGCGNFVILDCLKEALEQLGKDPSQVLVAAGIGQAAKTPQYIGANAFCGLHGRSLPAAVAAKIANEKLTVVVDTGDGDSYGEGGNHFLHNIRRNVDITHFVHDNQIYGLTKGQASPTSVLGLVTGVQTDGNFNEPLNPALVAIAAGAGFVARGFTGHKEQLIELMKRAINYNGYALLDILQPCVSFNKINTFGWYNKRVYELDAAYDAGDKLAAMQKSMEFGDTIPLGVLYEEPKKTFHQKNAVLKEGTPLLDRTTDPAVLDHLIESYC</sequence>
<feature type="domain" description="Thiamine pyrophosphate enzyme TPP-binding" evidence="10">
    <location>
        <begin position="48"/>
        <end position="193"/>
    </location>
</feature>
<gene>
    <name evidence="12" type="ORF">SDC9_135656</name>
</gene>
<dbReference type="GO" id="GO:0045333">
    <property type="term" value="P:cellular respiration"/>
    <property type="evidence" value="ECO:0007669"/>
    <property type="project" value="UniProtKB-ARBA"/>
</dbReference>
<evidence type="ECO:0008006" key="13">
    <source>
        <dbReference type="Google" id="ProtNLM"/>
    </source>
</evidence>
<evidence type="ECO:0000256" key="1">
    <source>
        <dbReference type="ARBA" id="ARBA00001946"/>
    </source>
</evidence>
<keyword evidence="9" id="KW-0786">Thiamine pyrophosphate</keyword>
<evidence type="ECO:0000256" key="2">
    <source>
        <dbReference type="ARBA" id="ARBA00001964"/>
    </source>
</evidence>
<dbReference type="GO" id="GO:0030976">
    <property type="term" value="F:thiamine pyrophosphate binding"/>
    <property type="evidence" value="ECO:0007669"/>
    <property type="project" value="InterPro"/>
</dbReference>
<keyword evidence="4" id="KW-0479">Metal-binding</keyword>
<dbReference type="PANTHER" id="PTHR48084:SF4">
    <property type="entry name" value="2-OXOGLUTARATE OXIDOREDUCTASE SUBUNIT KORB"/>
    <property type="match status" value="1"/>
</dbReference>
<dbReference type="InterPro" id="IPR051457">
    <property type="entry name" value="2-oxoacid:Fd_oxidoreductase"/>
</dbReference>
<comment type="cofactor">
    <cofactor evidence="3">
        <name>[4Fe-4S] cluster</name>
        <dbReference type="ChEBI" id="CHEBI:49883"/>
    </cofactor>
</comment>
<dbReference type="InterPro" id="IPR032686">
    <property type="entry name" value="PFO_beta_C"/>
</dbReference>
<accession>A0A645DIY4</accession>
<dbReference type="Pfam" id="PF12367">
    <property type="entry name" value="PFO_beta_C"/>
    <property type="match status" value="1"/>
</dbReference>
<dbReference type="PANTHER" id="PTHR48084">
    <property type="entry name" value="2-OXOGLUTARATE OXIDOREDUCTASE SUBUNIT KORB-RELATED"/>
    <property type="match status" value="1"/>
</dbReference>
<evidence type="ECO:0000313" key="12">
    <source>
        <dbReference type="EMBL" id="MPM88552.1"/>
    </source>
</evidence>
<comment type="cofactor">
    <cofactor evidence="2">
        <name>thiamine diphosphate</name>
        <dbReference type="ChEBI" id="CHEBI:58937"/>
    </cofactor>
</comment>
<evidence type="ECO:0000256" key="3">
    <source>
        <dbReference type="ARBA" id="ARBA00001966"/>
    </source>
</evidence>
<organism evidence="12">
    <name type="scientific">bioreactor metagenome</name>
    <dbReference type="NCBI Taxonomy" id="1076179"/>
    <lineage>
        <taxon>unclassified sequences</taxon>
        <taxon>metagenomes</taxon>
        <taxon>ecological metagenomes</taxon>
    </lineage>
</organism>
<evidence type="ECO:0000256" key="9">
    <source>
        <dbReference type="ARBA" id="ARBA00023052"/>
    </source>
</evidence>
<evidence type="ECO:0000256" key="8">
    <source>
        <dbReference type="ARBA" id="ARBA00023014"/>
    </source>
</evidence>
<dbReference type="NCBIfam" id="TIGR02177">
    <property type="entry name" value="PorB_KorB"/>
    <property type="match status" value="1"/>
</dbReference>
<reference evidence="12" key="1">
    <citation type="submission" date="2019-08" db="EMBL/GenBank/DDBJ databases">
        <authorList>
            <person name="Kucharzyk K."/>
            <person name="Murdoch R.W."/>
            <person name="Higgins S."/>
            <person name="Loffler F."/>
        </authorList>
    </citation>
    <scope>NUCLEOTIDE SEQUENCE</scope>
</reference>
<keyword evidence="7" id="KW-0408">Iron</keyword>
<dbReference type="EMBL" id="VSSQ01036155">
    <property type="protein sequence ID" value="MPM88552.1"/>
    <property type="molecule type" value="Genomic_DNA"/>
</dbReference>
<dbReference type="GO" id="GO:0016625">
    <property type="term" value="F:oxidoreductase activity, acting on the aldehyde or oxo group of donors, iron-sulfur protein as acceptor"/>
    <property type="evidence" value="ECO:0007669"/>
    <property type="project" value="UniProtKB-ARBA"/>
</dbReference>
<feature type="domain" description="Pyruvate ferredoxin oxidoreductase beta subunit C-terminal" evidence="11">
    <location>
        <begin position="197"/>
        <end position="260"/>
    </location>
</feature>
<keyword evidence="5" id="KW-0460">Magnesium</keyword>
<dbReference type="Pfam" id="PF02775">
    <property type="entry name" value="TPP_enzyme_C"/>
    <property type="match status" value="1"/>
</dbReference>
<proteinExistence type="predicted"/>
<dbReference type="GO" id="GO:0046872">
    <property type="term" value="F:metal ion binding"/>
    <property type="evidence" value="ECO:0007669"/>
    <property type="project" value="UniProtKB-KW"/>
</dbReference>
<evidence type="ECO:0000259" key="10">
    <source>
        <dbReference type="Pfam" id="PF02775"/>
    </source>
</evidence>
<dbReference type="Gene3D" id="3.40.50.970">
    <property type="match status" value="1"/>
</dbReference>
<dbReference type="CDD" id="cd03375">
    <property type="entry name" value="TPP_OGFOR"/>
    <property type="match status" value="1"/>
</dbReference>
<dbReference type="SUPFAM" id="SSF52518">
    <property type="entry name" value="Thiamin diphosphate-binding fold (THDP-binding)"/>
    <property type="match status" value="1"/>
</dbReference>
<evidence type="ECO:0000256" key="7">
    <source>
        <dbReference type="ARBA" id="ARBA00023004"/>
    </source>
</evidence>
<dbReference type="AlphaFoldDB" id="A0A645DIY4"/>
<comment type="caution">
    <text evidence="12">The sequence shown here is derived from an EMBL/GenBank/DDBJ whole genome shotgun (WGS) entry which is preliminary data.</text>
</comment>
<dbReference type="InterPro" id="IPR011896">
    <property type="entry name" value="OFOB"/>
</dbReference>
<dbReference type="InterPro" id="IPR011766">
    <property type="entry name" value="TPP_enzyme_TPP-bd"/>
</dbReference>
<dbReference type="InterPro" id="IPR029061">
    <property type="entry name" value="THDP-binding"/>
</dbReference>
<evidence type="ECO:0000256" key="4">
    <source>
        <dbReference type="ARBA" id="ARBA00022723"/>
    </source>
</evidence>
<evidence type="ECO:0000259" key="11">
    <source>
        <dbReference type="Pfam" id="PF12367"/>
    </source>
</evidence>
<protein>
    <recommendedName>
        <fullName evidence="13">2-oxoglutarate synthase</fullName>
    </recommendedName>
</protein>
<keyword evidence="8" id="KW-0411">Iron-sulfur</keyword>
<dbReference type="GO" id="GO:0051536">
    <property type="term" value="F:iron-sulfur cluster binding"/>
    <property type="evidence" value="ECO:0007669"/>
    <property type="project" value="UniProtKB-KW"/>
</dbReference>
<evidence type="ECO:0000256" key="5">
    <source>
        <dbReference type="ARBA" id="ARBA00022842"/>
    </source>
</evidence>
<name>A0A645DIY4_9ZZZZ</name>